<comment type="caution">
    <text evidence="1">The sequence shown here is derived from an EMBL/GenBank/DDBJ whole genome shotgun (WGS) entry which is preliminary data.</text>
</comment>
<organism evidence="1 2">
    <name type="scientific">Thamnidium elegans</name>
    <dbReference type="NCBI Taxonomy" id="101142"/>
    <lineage>
        <taxon>Eukaryota</taxon>
        <taxon>Fungi</taxon>
        <taxon>Fungi incertae sedis</taxon>
        <taxon>Mucoromycota</taxon>
        <taxon>Mucoromycotina</taxon>
        <taxon>Mucoromycetes</taxon>
        <taxon>Mucorales</taxon>
        <taxon>Mucorineae</taxon>
        <taxon>Mucoraceae</taxon>
        <taxon>Thamnidium</taxon>
    </lineage>
</organism>
<gene>
    <name evidence="1" type="ORF">INT48_006503</name>
</gene>
<dbReference type="PANTHER" id="PTHR19446">
    <property type="entry name" value="REVERSE TRANSCRIPTASES"/>
    <property type="match status" value="1"/>
</dbReference>
<dbReference type="EMBL" id="JAEPRE010000038">
    <property type="protein sequence ID" value="KAG2235122.1"/>
    <property type="molecule type" value="Genomic_DNA"/>
</dbReference>
<proteinExistence type="predicted"/>
<keyword evidence="2" id="KW-1185">Reference proteome</keyword>
<protein>
    <recommendedName>
        <fullName evidence="3">Reverse transcriptase domain-containing protein</fullName>
    </recommendedName>
</protein>
<evidence type="ECO:0000313" key="1">
    <source>
        <dbReference type="EMBL" id="KAG2235122.1"/>
    </source>
</evidence>
<evidence type="ECO:0008006" key="3">
    <source>
        <dbReference type="Google" id="ProtNLM"/>
    </source>
</evidence>
<evidence type="ECO:0000313" key="2">
    <source>
        <dbReference type="Proteomes" id="UP000613177"/>
    </source>
</evidence>
<dbReference type="Proteomes" id="UP000613177">
    <property type="component" value="Unassembled WGS sequence"/>
</dbReference>
<accession>A0A8H7SVM1</accession>
<name>A0A8H7SVM1_9FUNG</name>
<reference evidence="1" key="1">
    <citation type="submission" date="2021-01" db="EMBL/GenBank/DDBJ databases">
        <title>Metabolic potential, ecology and presence of endohyphal bacteria is reflected in genomic diversity of Mucoromycotina.</title>
        <authorList>
            <person name="Muszewska A."/>
            <person name="Okrasinska A."/>
            <person name="Steczkiewicz K."/>
            <person name="Drgas O."/>
            <person name="Orlowska M."/>
            <person name="Perlinska-Lenart U."/>
            <person name="Aleksandrzak-Piekarczyk T."/>
            <person name="Szatraj K."/>
            <person name="Zielenkiewicz U."/>
            <person name="Pilsyk S."/>
            <person name="Malc E."/>
            <person name="Mieczkowski P."/>
            <person name="Kruszewska J.S."/>
            <person name="Biernat P."/>
            <person name="Pawlowska J."/>
        </authorList>
    </citation>
    <scope>NUCLEOTIDE SEQUENCE</scope>
    <source>
        <strain evidence="1">WA0000018081</strain>
    </source>
</reference>
<sequence length="135" mass="15548">MLFQIKALQPLIKEVYNQALLDDVSPKSWKDIRVRLLPKKGDLTELKNWRPISLINCDAKIFTRIMKNVKVSTAFRFHPTFIRCIENLFFGNTVQINVNGHLSPIVNQQRGLRQGDPLPPIMFNIALEPLLLSII</sequence>
<dbReference type="AlphaFoldDB" id="A0A8H7SVM1"/>